<dbReference type="Proteomes" id="UP000314294">
    <property type="component" value="Unassembled WGS sequence"/>
</dbReference>
<evidence type="ECO:0000256" key="1">
    <source>
        <dbReference type="SAM" id="MobiDB-lite"/>
    </source>
</evidence>
<organism evidence="2 3">
    <name type="scientific">Liparis tanakae</name>
    <name type="common">Tanaka's snailfish</name>
    <dbReference type="NCBI Taxonomy" id="230148"/>
    <lineage>
        <taxon>Eukaryota</taxon>
        <taxon>Metazoa</taxon>
        <taxon>Chordata</taxon>
        <taxon>Craniata</taxon>
        <taxon>Vertebrata</taxon>
        <taxon>Euteleostomi</taxon>
        <taxon>Actinopterygii</taxon>
        <taxon>Neopterygii</taxon>
        <taxon>Teleostei</taxon>
        <taxon>Neoteleostei</taxon>
        <taxon>Acanthomorphata</taxon>
        <taxon>Eupercaria</taxon>
        <taxon>Perciformes</taxon>
        <taxon>Cottioidei</taxon>
        <taxon>Cottales</taxon>
        <taxon>Liparidae</taxon>
        <taxon>Liparis</taxon>
    </lineage>
</organism>
<dbReference type="AlphaFoldDB" id="A0A4Z2GB77"/>
<proteinExistence type="predicted"/>
<reference evidence="2 3" key="1">
    <citation type="submission" date="2019-03" db="EMBL/GenBank/DDBJ databases">
        <title>First draft genome of Liparis tanakae, snailfish: a comprehensive survey of snailfish specific genes.</title>
        <authorList>
            <person name="Kim W."/>
            <person name="Song I."/>
            <person name="Jeong J.-H."/>
            <person name="Kim D."/>
            <person name="Kim S."/>
            <person name="Ryu S."/>
            <person name="Song J.Y."/>
            <person name="Lee S.K."/>
        </authorList>
    </citation>
    <scope>NUCLEOTIDE SEQUENCE [LARGE SCALE GENOMIC DNA]</scope>
    <source>
        <tissue evidence="2">Muscle</tissue>
    </source>
</reference>
<evidence type="ECO:0000313" key="3">
    <source>
        <dbReference type="Proteomes" id="UP000314294"/>
    </source>
</evidence>
<sequence length="93" mass="10432">MPVNQDEREFCGAGCQDVGQPASWCLASSEILEKVLKQRAQRYFFTSAWVCRLERSANARLQWRQENGFSPEGGAQESVSCSSVNSLTQWSPN</sequence>
<evidence type="ECO:0000313" key="2">
    <source>
        <dbReference type="EMBL" id="TNN50846.1"/>
    </source>
</evidence>
<accession>A0A4Z2GB77</accession>
<feature type="compositionally biased region" description="Polar residues" evidence="1">
    <location>
        <begin position="77"/>
        <end position="93"/>
    </location>
</feature>
<comment type="caution">
    <text evidence="2">The sequence shown here is derived from an EMBL/GenBank/DDBJ whole genome shotgun (WGS) entry which is preliminary data.</text>
</comment>
<feature type="region of interest" description="Disordered" evidence="1">
    <location>
        <begin position="68"/>
        <end position="93"/>
    </location>
</feature>
<dbReference type="EMBL" id="SRLO01000603">
    <property type="protein sequence ID" value="TNN50846.1"/>
    <property type="molecule type" value="Genomic_DNA"/>
</dbReference>
<name>A0A4Z2GB77_9TELE</name>
<protein>
    <submittedName>
        <fullName evidence="2">Uncharacterized protein</fullName>
    </submittedName>
</protein>
<gene>
    <name evidence="2" type="ORF">EYF80_038929</name>
</gene>
<keyword evidence="3" id="KW-1185">Reference proteome</keyword>